<evidence type="ECO:0000313" key="2">
    <source>
        <dbReference type="Proteomes" id="UP001152795"/>
    </source>
</evidence>
<feature type="non-terminal residue" evidence="1">
    <location>
        <position position="88"/>
    </location>
</feature>
<comment type="caution">
    <text evidence="1">The sequence shown here is derived from an EMBL/GenBank/DDBJ whole genome shotgun (WGS) entry which is preliminary data.</text>
</comment>
<reference evidence="1" key="1">
    <citation type="submission" date="2020-04" db="EMBL/GenBank/DDBJ databases">
        <authorList>
            <person name="Alioto T."/>
            <person name="Alioto T."/>
            <person name="Gomez Garrido J."/>
        </authorList>
    </citation>
    <scope>NUCLEOTIDE SEQUENCE</scope>
    <source>
        <strain evidence="1">A484AB</strain>
    </source>
</reference>
<accession>A0A6S7GD92</accession>
<proteinExistence type="predicted"/>
<dbReference type="EMBL" id="CACRXK020000589">
    <property type="protein sequence ID" value="CAB3983221.1"/>
    <property type="molecule type" value="Genomic_DNA"/>
</dbReference>
<dbReference type="AlphaFoldDB" id="A0A6S7GD92"/>
<sequence>MDALSRGKLSDLKERLDAKTKGKPEGELDIKSIFQSFFADFPASGEEIKRQTSREQKVVATLDLLLKSVKTYPVCFLTSDNSFTPDEY</sequence>
<name>A0A6S7GD92_PARCT</name>
<organism evidence="1 2">
    <name type="scientific">Paramuricea clavata</name>
    <name type="common">Red gorgonian</name>
    <name type="synonym">Violescent sea-whip</name>
    <dbReference type="NCBI Taxonomy" id="317549"/>
    <lineage>
        <taxon>Eukaryota</taxon>
        <taxon>Metazoa</taxon>
        <taxon>Cnidaria</taxon>
        <taxon>Anthozoa</taxon>
        <taxon>Octocorallia</taxon>
        <taxon>Malacalcyonacea</taxon>
        <taxon>Plexauridae</taxon>
        <taxon>Paramuricea</taxon>
    </lineage>
</organism>
<protein>
    <submittedName>
        <fullName evidence="1">Uncharacterized protein</fullName>
    </submittedName>
</protein>
<dbReference type="Proteomes" id="UP001152795">
    <property type="component" value="Unassembled WGS sequence"/>
</dbReference>
<gene>
    <name evidence="1" type="ORF">PACLA_8A001761</name>
</gene>
<evidence type="ECO:0000313" key="1">
    <source>
        <dbReference type="EMBL" id="CAB3983221.1"/>
    </source>
</evidence>
<keyword evidence="2" id="KW-1185">Reference proteome</keyword>